<name>A0A2P7YXD0_9ASCO</name>
<dbReference type="EMBL" id="PYFQ01000001">
    <property type="protein sequence ID" value="PSK40637.1"/>
    <property type="molecule type" value="Genomic_DNA"/>
</dbReference>
<feature type="compositionally biased region" description="Basic and acidic residues" evidence="1">
    <location>
        <begin position="30"/>
        <end position="42"/>
    </location>
</feature>
<keyword evidence="2" id="KW-1133">Transmembrane helix</keyword>
<evidence type="ECO:0000313" key="4">
    <source>
        <dbReference type="Proteomes" id="UP000241107"/>
    </source>
</evidence>
<organism evidence="3 4">
    <name type="scientific">Candidozyma pseudohaemuli</name>
    <dbReference type="NCBI Taxonomy" id="418784"/>
    <lineage>
        <taxon>Eukaryota</taxon>
        <taxon>Fungi</taxon>
        <taxon>Dikarya</taxon>
        <taxon>Ascomycota</taxon>
        <taxon>Saccharomycotina</taxon>
        <taxon>Pichiomycetes</taxon>
        <taxon>Metschnikowiaceae</taxon>
        <taxon>Candidozyma</taxon>
    </lineage>
</organism>
<keyword evidence="4" id="KW-1185">Reference proteome</keyword>
<keyword evidence="2" id="KW-0812">Transmembrane</keyword>
<dbReference type="AlphaFoldDB" id="A0A2P7YXD0"/>
<evidence type="ECO:0000256" key="1">
    <source>
        <dbReference type="SAM" id="MobiDB-lite"/>
    </source>
</evidence>
<dbReference type="OrthoDB" id="1747771at2759"/>
<reference evidence="3 4" key="1">
    <citation type="submission" date="2018-03" db="EMBL/GenBank/DDBJ databases">
        <title>Candida pseudohaemulonii genome assembly and annotation.</title>
        <authorList>
            <person name="Munoz J.F."/>
            <person name="Gade L.G."/>
            <person name="Chow N.A."/>
            <person name="Litvintseva A.P."/>
            <person name="Loparev V.N."/>
            <person name="Cuomo C.A."/>
        </authorList>
    </citation>
    <scope>NUCLEOTIDE SEQUENCE [LARGE SCALE GENOMIC DNA]</scope>
    <source>
        <strain evidence="3 4">B12108</strain>
    </source>
</reference>
<dbReference type="STRING" id="418784.A0A2P7YXD0"/>
<keyword evidence="2" id="KW-0472">Membrane</keyword>
<comment type="caution">
    <text evidence="3">The sequence shown here is derived from an EMBL/GenBank/DDBJ whole genome shotgun (WGS) entry which is preliminary data.</text>
</comment>
<feature type="transmembrane region" description="Helical" evidence="2">
    <location>
        <begin position="488"/>
        <end position="506"/>
    </location>
</feature>
<proteinExistence type="predicted"/>
<accession>A0A2P7YXD0</accession>
<feature type="region of interest" description="Disordered" evidence="1">
    <location>
        <begin position="20"/>
        <end position="67"/>
    </location>
</feature>
<gene>
    <name evidence="3" type="ORF">C7M61_000285</name>
</gene>
<feature type="transmembrane region" description="Helical" evidence="2">
    <location>
        <begin position="458"/>
        <end position="476"/>
    </location>
</feature>
<feature type="compositionally biased region" description="Basic and acidic residues" evidence="1">
    <location>
        <begin position="51"/>
        <end position="63"/>
    </location>
</feature>
<dbReference type="Proteomes" id="UP000241107">
    <property type="component" value="Unassembled WGS sequence"/>
</dbReference>
<dbReference type="RefSeq" id="XP_024715336.1">
    <property type="nucleotide sequence ID" value="XM_024855737.1"/>
</dbReference>
<sequence length="699" mass="80100">MKCNLELPCLLCIRTRREHQCRENPPNPPSEKERIVQQERRSRNSRRKDRLRHEVESSDELPHSRLGLSSHAPKHVFGNPIPLFGSLQHTPPWALLMDHLPQLLLLLPPDHLLPFLPHATGVPNLPTGLPLPDQTPPRSIHNLGPMIQYIAQCQAKTVDVPPAAFTRWQNLQPHAPPLAVAFNWAHLIENLGFHELVDWTSVYAAAQKMLDSSFQKTDKHTLQCMALAAAFFAAGCLAGPRVSRKAVLRCNEWLTLLSMLAKALDQTTWEDALFTIVHVILLKTTLMALAQFERVAREFRKLFGAIAHNTLFLLLVHELEYLKLPPDRAEEFAILARCWTYIKLVETEALVLQAETLFQYEHAELKDTIQPDRDLVKWLYGIDPESPPLTLLIYDTGLIASSLFFRRFENCRSPREISYAYLTLYSEFCGGNRLAAESLFTAMENNDMILAVRSNKSLLGAILKVSFICVRWLLIIRAEPNKFVTLRFAHYVTTLMLMFNPLFAILDTDISSQTLMSSLQNWAQLNTVFDLYNMLTLQALFIAVMKNFTKESTTHWGLDLQWLVDTMKASYSRGRKMLDNVQPYVTLPLASALLLASESLVKMNCHDNHTAQSFYDQITDIIDRSTWKTCVYSLFGLELTAVNYVEQLWRFGEVTKFHGPSPMKITQTLVLNTAFLRQFETSLRGFWFSRHHVEEYLDL</sequence>
<dbReference type="VEuPathDB" id="FungiDB:C7M61_000285"/>
<dbReference type="GeneID" id="36563678"/>
<evidence type="ECO:0000313" key="3">
    <source>
        <dbReference type="EMBL" id="PSK40637.1"/>
    </source>
</evidence>
<evidence type="ECO:0000256" key="2">
    <source>
        <dbReference type="SAM" id="Phobius"/>
    </source>
</evidence>
<protein>
    <submittedName>
        <fullName evidence="3">Uncharacterized protein</fullName>
    </submittedName>
</protein>